<dbReference type="InterPro" id="IPR002639">
    <property type="entry name" value="UreF"/>
</dbReference>
<dbReference type="InterPro" id="IPR038277">
    <property type="entry name" value="UreF_sf"/>
</dbReference>
<dbReference type="HAMAP" id="MF_01385">
    <property type="entry name" value="UreF"/>
    <property type="match status" value="1"/>
</dbReference>
<proteinExistence type="inferred from homology"/>
<comment type="function">
    <text evidence="3">Required for maturation of urease via the functional incorporation of the urease nickel metallocenter.</text>
</comment>
<dbReference type="Gene3D" id="1.10.4190.10">
    <property type="entry name" value="Urease accessory protein UreF"/>
    <property type="match status" value="1"/>
</dbReference>
<comment type="subunit">
    <text evidence="3">UreD, UreF and UreG form a complex that acts as a GTP-hydrolysis-dependent molecular chaperone, activating the urease apoprotein by helping to assemble the nickel containing metallocenter of UreC. The UreE protein probably delivers the nickel.</text>
</comment>
<reference evidence="4 5" key="1">
    <citation type="submission" date="2024-11" db="EMBL/GenBank/DDBJ databases">
        <title>The Natural Products Discovery Center: Release of the First 8490 Sequenced Strains for Exploring Actinobacteria Biosynthetic Diversity.</title>
        <authorList>
            <person name="Kalkreuter E."/>
            <person name="Kautsar S.A."/>
            <person name="Yang D."/>
            <person name="Bader C.D."/>
            <person name="Teijaro C.N."/>
            <person name="Fluegel L."/>
            <person name="Davis C.M."/>
            <person name="Simpson J.R."/>
            <person name="Lauterbach L."/>
            <person name="Steele A.D."/>
            <person name="Gui C."/>
            <person name="Meng S."/>
            <person name="Li G."/>
            <person name="Viehrig K."/>
            <person name="Ye F."/>
            <person name="Su P."/>
            <person name="Kiefer A.F."/>
            <person name="Nichols A."/>
            <person name="Cepeda A.J."/>
            <person name="Yan W."/>
            <person name="Fan B."/>
            <person name="Jiang Y."/>
            <person name="Adhikari A."/>
            <person name="Zheng C.-J."/>
            <person name="Schuster L."/>
            <person name="Cowan T.M."/>
            <person name="Smanski M.J."/>
            <person name="Chevrette M.G."/>
            <person name="De Carvalho L.P.S."/>
            <person name="Shen B."/>
        </authorList>
    </citation>
    <scope>NUCLEOTIDE SEQUENCE [LARGE SCALE GENOMIC DNA]</scope>
    <source>
        <strain evidence="4 5">NPDC077433</strain>
    </source>
</reference>
<comment type="caution">
    <text evidence="4">The sequence shown here is derived from an EMBL/GenBank/DDBJ whole genome shotgun (WGS) entry which is preliminary data.</text>
</comment>
<protein>
    <recommendedName>
        <fullName evidence="3">Urease accessory protein UreF</fullName>
    </recommendedName>
</protein>
<dbReference type="Proteomes" id="UP001620234">
    <property type="component" value="Unassembled WGS sequence"/>
</dbReference>
<evidence type="ECO:0000256" key="3">
    <source>
        <dbReference type="HAMAP-Rule" id="MF_01385"/>
    </source>
</evidence>
<keyword evidence="1 3" id="KW-0996">Nickel insertion</keyword>
<name>A0ABW8L963_9GAMM</name>
<evidence type="ECO:0000256" key="1">
    <source>
        <dbReference type="ARBA" id="ARBA00022988"/>
    </source>
</evidence>
<dbReference type="EMBL" id="JBJDPD010000015">
    <property type="protein sequence ID" value="MFK4001457.1"/>
    <property type="molecule type" value="Genomic_DNA"/>
</dbReference>
<gene>
    <name evidence="3" type="primary">ureF</name>
    <name evidence="4" type="ORF">ACI2I3_08940</name>
</gene>
<dbReference type="PANTHER" id="PTHR33620">
    <property type="entry name" value="UREASE ACCESSORY PROTEIN F"/>
    <property type="match status" value="1"/>
</dbReference>
<dbReference type="RefSeq" id="WP_230709901.1">
    <property type="nucleotide sequence ID" value="NZ_JBJDPD010000015.1"/>
</dbReference>
<comment type="similarity">
    <text evidence="3">Belongs to the UreF family.</text>
</comment>
<organism evidence="4 5">
    <name type="scientific">Psychrobacter namhaensis</name>
    <dbReference type="NCBI Taxonomy" id="292734"/>
    <lineage>
        <taxon>Bacteria</taxon>
        <taxon>Pseudomonadati</taxon>
        <taxon>Pseudomonadota</taxon>
        <taxon>Gammaproteobacteria</taxon>
        <taxon>Moraxellales</taxon>
        <taxon>Moraxellaceae</taxon>
        <taxon>Psychrobacter</taxon>
    </lineage>
</organism>
<accession>A0ABW8L963</accession>
<keyword evidence="5" id="KW-1185">Reference proteome</keyword>
<evidence type="ECO:0000256" key="2">
    <source>
        <dbReference type="ARBA" id="ARBA00023186"/>
    </source>
</evidence>
<dbReference type="PANTHER" id="PTHR33620:SF1">
    <property type="entry name" value="UREASE ACCESSORY PROTEIN F"/>
    <property type="match status" value="1"/>
</dbReference>
<sequence length="267" mass="29477">MMVDNSAQLHQSDQSDQLGRLLILASSNLPIGSYTYSQGVEAAIESGVISDEASTLVFMQDYLELAVIGYELPILGLIMQALSQGHDALAASLAHDYHASLESKEFVLESQQLAQAMVAWLNEVLSLGVPTEVPEDGFLPLFAHITQHWQLSMAQSMSTYGFAQLENMVLAAVKTVPLGQMAGQRILWQLQRKLSAQVDTLSDRVQRAFEDLTTAQEIVDTLAASEDQACQRLCQDLYKSLNISNNLPNLAILSSMHEEQYSRLFRS</sequence>
<evidence type="ECO:0000313" key="4">
    <source>
        <dbReference type="EMBL" id="MFK4001457.1"/>
    </source>
</evidence>
<dbReference type="Pfam" id="PF01730">
    <property type="entry name" value="UreF"/>
    <property type="match status" value="1"/>
</dbReference>
<keyword evidence="2 3" id="KW-0143">Chaperone</keyword>
<evidence type="ECO:0000313" key="5">
    <source>
        <dbReference type="Proteomes" id="UP001620234"/>
    </source>
</evidence>
<keyword evidence="3" id="KW-0963">Cytoplasm</keyword>
<comment type="subcellular location">
    <subcellularLocation>
        <location evidence="3">Cytoplasm</location>
    </subcellularLocation>
</comment>
<dbReference type="PIRSF" id="PIRSF009467">
    <property type="entry name" value="Ureas_acces_UreF"/>
    <property type="match status" value="1"/>
</dbReference>